<dbReference type="EMBL" id="DAKRPA010000231">
    <property type="protein sequence ID" value="DAZ94824.1"/>
    <property type="molecule type" value="Genomic_DNA"/>
</dbReference>
<evidence type="ECO:0000259" key="18">
    <source>
        <dbReference type="Pfam" id="PF01167"/>
    </source>
</evidence>
<feature type="domain" description="Tubby C-terminal" evidence="18">
    <location>
        <begin position="1143"/>
        <end position="1433"/>
    </location>
</feature>
<evidence type="ECO:0000256" key="11">
    <source>
        <dbReference type="ARBA" id="ARBA00022946"/>
    </source>
</evidence>
<dbReference type="GO" id="GO:0046872">
    <property type="term" value="F:metal ion binding"/>
    <property type="evidence" value="ECO:0007669"/>
    <property type="project" value="UniProtKB-KW"/>
</dbReference>
<feature type="region of interest" description="Disordered" evidence="17">
    <location>
        <begin position="514"/>
        <end position="533"/>
    </location>
</feature>
<evidence type="ECO:0000256" key="6">
    <source>
        <dbReference type="ARBA" id="ARBA00022528"/>
    </source>
</evidence>
<keyword evidence="9" id="KW-0808">Transferase</keyword>
<feature type="compositionally biased region" description="Basic and acidic residues" evidence="17">
    <location>
        <begin position="591"/>
        <end position="606"/>
    </location>
</feature>
<feature type="compositionally biased region" description="Pro residues" evidence="17">
    <location>
        <begin position="635"/>
        <end position="644"/>
    </location>
</feature>
<evidence type="ECO:0000256" key="12">
    <source>
        <dbReference type="ARBA" id="ARBA00023004"/>
    </source>
</evidence>
<keyword evidence="12" id="KW-0408">Iron</keyword>
<evidence type="ECO:0000256" key="9">
    <source>
        <dbReference type="ARBA" id="ARBA00022679"/>
    </source>
</evidence>
<evidence type="ECO:0000256" key="2">
    <source>
        <dbReference type="ARBA" id="ARBA00004229"/>
    </source>
</evidence>
<dbReference type="FunFam" id="3.40.50.10800:FF:000008">
    <property type="entry name" value="Quinolinate synthase chloroplastic"/>
    <property type="match status" value="1"/>
</dbReference>
<dbReference type="GO" id="GO:0009507">
    <property type="term" value="C:chloroplast"/>
    <property type="evidence" value="ECO:0007669"/>
    <property type="project" value="UniProtKB-SubCell"/>
</dbReference>
<dbReference type="GO" id="GO:0008987">
    <property type="term" value="F:quinolinate synthetase A activity"/>
    <property type="evidence" value="ECO:0007669"/>
    <property type="project" value="InterPro"/>
</dbReference>
<evidence type="ECO:0000256" key="8">
    <source>
        <dbReference type="ARBA" id="ARBA00022642"/>
    </source>
</evidence>
<feature type="region of interest" description="Disordered" evidence="17">
    <location>
        <begin position="958"/>
        <end position="1112"/>
    </location>
</feature>
<feature type="compositionally biased region" description="Pro residues" evidence="17">
    <location>
        <begin position="611"/>
        <end position="621"/>
    </location>
</feature>
<dbReference type="FunFam" id="3.40.50.10800:FF:000006">
    <property type="entry name" value="Quinolinate synthase, chloroplastic"/>
    <property type="match status" value="1"/>
</dbReference>
<dbReference type="Gene3D" id="3.20.90.10">
    <property type="entry name" value="Tubby Protein, Chain A"/>
    <property type="match status" value="1"/>
</dbReference>
<organism evidence="19 20">
    <name type="scientific">Lagenidium giganteum</name>
    <dbReference type="NCBI Taxonomy" id="4803"/>
    <lineage>
        <taxon>Eukaryota</taxon>
        <taxon>Sar</taxon>
        <taxon>Stramenopiles</taxon>
        <taxon>Oomycota</taxon>
        <taxon>Peronosporomycetes</taxon>
        <taxon>Pythiales</taxon>
        <taxon>Pythiaceae</taxon>
    </lineage>
</organism>
<evidence type="ECO:0000313" key="19">
    <source>
        <dbReference type="EMBL" id="DAZ94824.1"/>
    </source>
</evidence>
<evidence type="ECO:0000256" key="14">
    <source>
        <dbReference type="ARBA" id="ARBA00052166"/>
    </source>
</evidence>
<keyword evidence="7" id="KW-0934">Plastid</keyword>
<keyword evidence="20" id="KW-1185">Reference proteome</keyword>
<keyword evidence="10" id="KW-0479">Metal-binding</keyword>
<feature type="compositionally biased region" description="Basic residues" evidence="17">
    <location>
        <begin position="1096"/>
        <end position="1105"/>
    </location>
</feature>
<feature type="region of interest" description="Disordered" evidence="17">
    <location>
        <begin position="542"/>
        <end position="817"/>
    </location>
</feature>
<evidence type="ECO:0000256" key="13">
    <source>
        <dbReference type="ARBA" id="ARBA00023014"/>
    </source>
</evidence>
<evidence type="ECO:0000256" key="5">
    <source>
        <dbReference type="ARBA" id="ARBA00022485"/>
    </source>
</evidence>
<feature type="region of interest" description="Disordered" evidence="17">
    <location>
        <begin position="860"/>
        <end position="934"/>
    </location>
</feature>
<dbReference type="GO" id="GO:0051539">
    <property type="term" value="F:4 iron, 4 sulfur cluster binding"/>
    <property type="evidence" value="ECO:0007669"/>
    <property type="project" value="UniProtKB-KW"/>
</dbReference>
<feature type="compositionally biased region" description="Low complexity" evidence="17">
    <location>
        <begin position="883"/>
        <end position="893"/>
    </location>
</feature>
<dbReference type="EC" id="2.5.1.72" evidence="4"/>
<feature type="compositionally biased region" description="Polar residues" evidence="17">
    <location>
        <begin position="1050"/>
        <end position="1061"/>
    </location>
</feature>
<protein>
    <recommendedName>
        <fullName evidence="16">Quinolinate synthase, chloroplastic</fullName>
        <ecNumber evidence="4">2.5.1.72</ecNumber>
    </recommendedName>
</protein>
<comment type="cofactor">
    <cofactor evidence="1">
        <name>[4Fe-4S] cluster</name>
        <dbReference type="ChEBI" id="CHEBI:49883"/>
    </cofactor>
</comment>
<dbReference type="PRINTS" id="PR01573">
    <property type="entry name" value="SUPERTUBBY"/>
</dbReference>
<comment type="similarity">
    <text evidence="15">Belongs to the quinolinate synthase family. Type 1 subfamily.</text>
</comment>
<sequence length="1436" mass="153893">MRAAAFARRSLAAHTRSLSLPHRLTGRSFATAPASLASLWDKPFPSILISEKNVSAQGSFAEAQANYLKPDMQVVKELDALLHKKKMGIVAHFYMDPELQGILASLSWPHTIIADSLAMGEAAAKMAAKGIQSVAVLGVDFMSESVRANLDSNGFPHIPVYRLAEEKIGCSLAESAEKQAYIAYLQKAAKTPNSLHVVYINTSLRSKAFAHDIVPTITCTSSNVVQTILQAFAQVPGINVWYGPDTYMGENLEQMFRHIGQLPDEKIRQIHPAHNRKTIAELLTRFDFFKEGNCVVHHMFGDKVTKRVRDEYGDAYLTAHFEVPGEMFTLAMEAQNVGRGVVGSTSNILNFIKDKTKEAVAKQSTERLRFVLGTEAGMITAIVRGVEQTLRAAPGDKKPEVEIIFPVSAEAVATEGEELVPGVAGGEGCSSAGGCATCPFMKMNDIDALFAIAEGVAPDSKAVDAMTNFHPQKYSELVSGKTIGEIGVHPILHMKHLMEARKLSDKLVADIAQRTPGSGCPEGKAAPSPAARDSLECTSFADEMSEEDKAQAPAPDAGAKEGGAGAGAAEPPPKRVMKAPPKSTPPADGAAAKEDGADAKAGGEAKKPKKSMPPPSNPPPQGGNAAAAFRAKSTVPPPNGPPPTGGIASASVAKIRGAARPPSAGPPPSGAKPVGAPPSGAPPGAKPRGGPPGSAPPGAKPVAVAGATAGAAPTGATAAPAAAAAPKPAMTAPKSEAKPIGTGSEPSPMPGAAMAAKDAKPEAKKPTPMPTRTPMVAAEQKRPATGPPAAKATPVDILGDSSPILDASPSVEAPTLVPKKVDPVPAVQRQNTTMAQQPAAAAKVPIVKRSTMDVLNDTNASLSARSRSIEEPEAKRAPQNERAQTAAIAASRAVPYSGPARPNVPDEEFITVKKQEPKKAEGEDSADSKKVGEDKVAKNYFHPMDDLDDVEEIPFLEEEKLADSSTEAKKTTSVATAANDDDPVIVFETKGPPKGSNARTASFGADAKGSEHKSNNAADDKDDEALLSRGNKDTPDDIYDELCKLKRGGSPTNDEATGEPQSSSSSSLTTAREGSGNDEESKETNGSRDGHSSKSREKRKEKKRNKHEDEPKKLLAQFFNPKCVPYVPDHLLDFVKRPLECGRGHIVKCFIERNDSGQNKLAPIYTLLLEVNSSSGRPIMYARKKATSRITSHYVISLNKEDLFLPRMMRSHQYVGKLRSSTSMMEYYLYDQGDNPEDLDSDCEIDEEIRKNIRAELAVIRYHNSKKLSPEQHAQQYARKMEVAIPSITEGGGSYLDWRPISRDQMMEEHVRAITAAGGQNVLDTSNFIFMHKRETKYDPLSSCIVDFRSRATCVSVKNFQLVHSEPTNDQMKEKYRKTHTEFVYDDQGTVSLPQEYVLLQLGKVGKDCFNMDFQHPLSMLQAFAISLSRFDTKQR</sequence>
<evidence type="ECO:0000256" key="4">
    <source>
        <dbReference type="ARBA" id="ARBA00012669"/>
    </source>
</evidence>
<comment type="caution">
    <text evidence="19">The sequence shown here is derived from an EMBL/GenBank/DDBJ whole genome shotgun (WGS) entry which is preliminary data.</text>
</comment>
<evidence type="ECO:0000256" key="3">
    <source>
        <dbReference type="ARBA" id="ARBA00005065"/>
    </source>
</evidence>
<evidence type="ECO:0000256" key="1">
    <source>
        <dbReference type="ARBA" id="ARBA00001966"/>
    </source>
</evidence>
<feature type="compositionally biased region" description="Low complexity" evidence="17">
    <location>
        <begin position="783"/>
        <end position="794"/>
    </location>
</feature>
<dbReference type="PANTHER" id="PTHR30573">
    <property type="entry name" value="QUINOLINATE SYNTHETASE A"/>
    <property type="match status" value="1"/>
</dbReference>
<feature type="compositionally biased region" description="Low complexity" evidence="17">
    <location>
        <begin position="700"/>
        <end position="729"/>
    </location>
</feature>
<keyword evidence="8" id="KW-0662">Pyridine nucleotide biosynthesis</keyword>
<dbReference type="PANTHER" id="PTHR30573:SF0">
    <property type="entry name" value="QUINOLINATE SYNTHASE, CHLOROPLASTIC"/>
    <property type="match status" value="1"/>
</dbReference>
<feature type="compositionally biased region" description="Basic and acidic residues" evidence="17">
    <location>
        <begin position="867"/>
        <end position="879"/>
    </location>
</feature>
<dbReference type="Pfam" id="PF02445">
    <property type="entry name" value="NadA"/>
    <property type="match status" value="1"/>
</dbReference>
<accession>A0AAV2YNB5</accession>
<keyword evidence="13" id="KW-0411">Iron-sulfur</keyword>
<keyword evidence="11" id="KW-0809">Transit peptide</keyword>
<keyword evidence="6" id="KW-0150">Chloroplast</keyword>
<dbReference type="Pfam" id="PF01167">
    <property type="entry name" value="Tub"/>
    <property type="match status" value="1"/>
</dbReference>
<dbReference type="InterPro" id="IPR025659">
    <property type="entry name" value="Tubby-like_C"/>
</dbReference>
<feature type="compositionally biased region" description="Pro residues" evidence="17">
    <location>
        <begin position="663"/>
        <end position="699"/>
    </location>
</feature>
<evidence type="ECO:0000256" key="15">
    <source>
        <dbReference type="ARBA" id="ARBA00061471"/>
    </source>
</evidence>
<reference evidence="19" key="2">
    <citation type="journal article" date="2023" name="Microbiol Resour">
        <title>Decontamination and Annotation of the Draft Genome Sequence of the Oomycete Lagenidium giganteum ARSEF 373.</title>
        <authorList>
            <person name="Morgan W.R."/>
            <person name="Tartar A."/>
        </authorList>
    </citation>
    <scope>NUCLEOTIDE SEQUENCE</scope>
    <source>
        <strain evidence="19">ARSEF 373</strain>
    </source>
</reference>
<evidence type="ECO:0000256" key="17">
    <source>
        <dbReference type="SAM" id="MobiDB-lite"/>
    </source>
</evidence>
<dbReference type="InterPro" id="IPR036094">
    <property type="entry name" value="NadA_sf"/>
</dbReference>
<dbReference type="SUPFAM" id="SSF54518">
    <property type="entry name" value="Tubby C-terminal domain-like"/>
    <property type="match status" value="1"/>
</dbReference>
<dbReference type="GO" id="GO:0034628">
    <property type="term" value="P:'de novo' NAD+ biosynthetic process from L-aspartate"/>
    <property type="evidence" value="ECO:0007669"/>
    <property type="project" value="TreeGrafter"/>
</dbReference>
<evidence type="ECO:0000256" key="16">
    <source>
        <dbReference type="ARBA" id="ARBA00073351"/>
    </source>
</evidence>
<feature type="compositionally biased region" description="Basic and acidic residues" evidence="17">
    <location>
        <begin position="1024"/>
        <end position="1035"/>
    </location>
</feature>
<comment type="catalytic activity">
    <reaction evidence="14">
        <text>iminosuccinate + dihydroxyacetone phosphate = quinolinate + phosphate + 2 H2O + H(+)</text>
        <dbReference type="Rhea" id="RHEA:25888"/>
        <dbReference type="ChEBI" id="CHEBI:15377"/>
        <dbReference type="ChEBI" id="CHEBI:15378"/>
        <dbReference type="ChEBI" id="CHEBI:29959"/>
        <dbReference type="ChEBI" id="CHEBI:43474"/>
        <dbReference type="ChEBI" id="CHEBI:57642"/>
        <dbReference type="ChEBI" id="CHEBI:77875"/>
        <dbReference type="EC" id="2.5.1.72"/>
    </reaction>
</comment>
<name>A0AAV2YNB5_9STRA</name>
<feature type="compositionally biased region" description="Basic and acidic residues" evidence="17">
    <location>
        <begin position="910"/>
        <end position="934"/>
    </location>
</feature>
<evidence type="ECO:0000256" key="10">
    <source>
        <dbReference type="ARBA" id="ARBA00022723"/>
    </source>
</evidence>
<evidence type="ECO:0000256" key="7">
    <source>
        <dbReference type="ARBA" id="ARBA00022640"/>
    </source>
</evidence>
<feature type="compositionally biased region" description="Basic and acidic residues" evidence="17">
    <location>
        <begin position="958"/>
        <end position="970"/>
    </location>
</feature>
<feature type="compositionally biased region" description="Basic and acidic residues" evidence="17">
    <location>
        <begin position="1082"/>
        <end position="1095"/>
    </location>
</feature>
<proteinExistence type="inferred from homology"/>
<dbReference type="Proteomes" id="UP001146120">
    <property type="component" value="Unassembled WGS sequence"/>
</dbReference>
<evidence type="ECO:0000313" key="20">
    <source>
        <dbReference type="Proteomes" id="UP001146120"/>
    </source>
</evidence>
<comment type="pathway">
    <text evidence="3">Cofactor biosynthesis; NAD(+) biosynthesis; quinolinate from iminoaspartate: step 1/1.</text>
</comment>
<dbReference type="Gene3D" id="3.40.50.10800">
    <property type="entry name" value="NadA-like"/>
    <property type="match status" value="3"/>
</dbReference>
<comment type="subcellular location">
    <subcellularLocation>
        <location evidence="2">Plastid</location>
        <location evidence="2">Chloroplast</location>
    </subcellularLocation>
</comment>
<reference evidence="19" key="1">
    <citation type="submission" date="2022-11" db="EMBL/GenBank/DDBJ databases">
        <authorList>
            <person name="Morgan W.R."/>
            <person name="Tartar A."/>
        </authorList>
    </citation>
    <scope>NUCLEOTIDE SEQUENCE</scope>
    <source>
        <strain evidence="19">ARSEF 373</strain>
    </source>
</reference>
<dbReference type="SUPFAM" id="SSF142754">
    <property type="entry name" value="NadA-like"/>
    <property type="match status" value="1"/>
</dbReference>
<keyword evidence="5" id="KW-0004">4Fe-4S</keyword>
<gene>
    <name evidence="19" type="ORF">N0F65_012851</name>
</gene>
<dbReference type="InterPro" id="IPR003473">
    <property type="entry name" value="NadA"/>
</dbReference>
<dbReference type="InterPro" id="IPR000007">
    <property type="entry name" value="Tubby_C"/>
</dbReference>